<proteinExistence type="predicted"/>
<protein>
    <submittedName>
        <fullName evidence="2">Uncharacterized protein</fullName>
    </submittedName>
</protein>
<keyword evidence="1" id="KW-0812">Transmembrane</keyword>
<gene>
    <name evidence="2" type="ORF">CAL15_13190</name>
</gene>
<evidence type="ECO:0000313" key="3">
    <source>
        <dbReference type="Proteomes" id="UP000194161"/>
    </source>
</evidence>
<keyword evidence="3" id="KW-1185">Reference proteome</keyword>
<accession>A0A1W6ZDA9</accession>
<keyword evidence="1" id="KW-1133">Transmembrane helix</keyword>
<keyword evidence="1" id="KW-0472">Membrane</keyword>
<sequence>MTFALVAPLTGVVGPLLVVPSMGSPGWLLVGAGLLTCVALLFHLARIDADMSDYQLQPVAAEHAYSLRQARHASRPPHLVQSLSGARARRAAAQLQLQPVFHGARRRPYRLAH</sequence>
<dbReference type="Proteomes" id="UP000194161">
    <property type="component" value="Chromosome"/>
</dbReference>
<evidence type="ECO:0000256" key="1">
    <source>
        <dbReference type="SAM" id="Phobius"/>
    </source>
</evidence>
<dbReference type="KEGG" id="bgm:CAL15_13190"/>
<dbReference type="STRING" id="463040.CAL15_13190"/>
<organism evidence="2 3">
    <name type="scientific">Bordetella genomosp. 13</name>
    <dbReference type="NCBI Taxonomy" id="463040"/>
    <lineage>
        <taxon>Bacteria</taxon>
        <taxon>Pseudomonadati</taxon>
        <taxon>Pseudomonadota</taxon>
        <taxon>Betaproteobacteria</taxon>
        <taxon>Burkholderiales</taxon>
        <taxon>Alcaligenaceae</taxon>
        <taxon>Bordetella</taxon>
    </lineage>
</organism>
<feature type="transmembrane region" description="Helical" evidence="1">
    <location>
        <begin position="26"/>
        <end position="45"/>
    </location>
</feature>
<dbReference type="EMBL" id="CP021111">
    <property type="protein sequence ID" value="ARP95255.1"/>
    <property type="molecule type" value="Genomic_DNA"/>
</dbReference>
<name>A0A1W6ZDA9_9BORD</name>
<reference evidence="2 3" key="1">
    <citation type="submission" date="2017-05" db="EMBL/GenBank/DDBJ databases">
        <title>Complete and WGS of Bordetella genogroups.</title>
        <authorList>
            <person name="Spilker T."/>
            <person name="LiPuma J."/>
        </authorList>
    </citation>
    <scope>NUCLEOTIDE SEQUENCE [LARGE SCALE GENOMIC DNA]</scope>
    <source>
        <strain evidence="2 3">AU7206</strain>
    </source>
</reference>
<dbReference type="AlphaFoldDB" id="A0A1W6ZDA9"/>
<evidence type="ECO:0000313" key="2">
    <source>
        <dbReference type="EMBL" id="ARP95255.1"/>
    </source>
</evidence>